<feature type="region of interest" description="Disordered" evidence="1">
    <location>
        <begin position="102"/>
        <end position="186"/>
    </location>
</feature>
<gene>
    <name evidence="2" type="ORF">BS50DRAFT_39664</name>
</gene>
<keyword evidence="3" id="KW-1185">Reference proteome</keyword>
<sequence length="186" mass="20571">MVPSSPVDQGAPQDFRTPRTADLAGGGSNLHAPKSMITSTAMHCHAPSSPRTPKELIFSPSHRHKRSVRSEETRSQSFHQRGRSLSFETNVRECFETPTAIPSLPALLPPPPHRKNPTPFRPITRTQERDTKPETLLRICTADTAFGPVVKPARQHREAKGGDWELRSQTNEGERLSSLKGSARPS</sequence>
<evidence type="ECO:0000313" key="2">
    <source>
        <dbReference type="EMBL" id="PSN75421.1"/>
    </source>
</evidence>
<proteinExistence type="predicted"/>
<feature type="region of interest" description="Disordered" evidence="1">
    <location>
        <begin position="1"/>
        <end position="84"/>
    </location>
</feature>
<dbReference type="Proteomes" id="UP000240883">
    <property type="component" value="Unassembled WGS sequence"/>
</dbReference>
<reference evidence="2 3" key="1">
    <citation type="journal article" date="2018" name="Front. Microbiol.">
        <title>Genome-Wide Analysis of Corynespora cassiicola Leaf Fall Disease Putative Effectors.</title>
        <authorList>
            <person name="Lopez D."/>
            <person name="Ribeiro S."/>
            <person name="Label P."/>
            <person name="Fumanal B."/>
            <person name="Venisse J.S."/>
            <person name="Kohler A."/>
            <person name="de Oliveira R.R."/>
            <person name="Labutti K."/>
            <person name="Lipzen A."/>
            <person name="Lail K."/>
            <person name="Bauer D."/>
            <person name="Ohm R.A."/>
            <person name="Barry K.W."/>
            <person name="Spatafora J."/>
            <person name="Grigoriev I.V."/>
            <person name="Martin F.M."/>
            <person name="Pujade-Renaud V."/>
        </authorList>
    </citation>
    <scope>NUCLEOTIDE SEQUENCE [LARGE SCALE GENOMIC DNA]</scope>
    <source>
        <strain evidence="2 3">Philippines</strain>
    </source>
</reference>
<dbReference type="AlphaFoldDB" id="A0A2T2PCN1"/>
<protein>
    <submittedName>
        <fullName evidence="2">Uncharacterized protein</fullName>
    </submittedName>
</protein>
<evidence type="ECO:0000256" key="1">
    <source>
        <dbReference type="SAM" id="MobiDB-lite"/>
    </source>
</evidence>
<name>A0A2T2PCN1_CORCC</name>
<accession>A0A2T2PCN1</accession>
<evidence type="ECO:0000313" key="3">
    <source>
        <dbReference type="Proteomes" id="UP000240883"/>
    </source>
</evidence>
<feature type="compositionally biased region" description="Basic and acidic residues" evidence="1">
    <location>
        <begin position="126"/>
        <end position="135"/>
    </location>
</feature>
<feature type="compositionally biased region" description="Basic and acidic residues" evidence="1">
    <location>
        <begin position="155"/>
        <end position="177"/>
    </location>
</feature>
<organism evidence="2 3">
    <name type="scientific">Corynespora cassiicola Philippines</name>
    <dbReference type="NCBI Taxonomy" id="1448308"/>
    <lineage>
        <taxon>Eukaryota</taxon>
        <taxon>Fungi</taxon>
        <taxon>Dikarya</taxon>
        <taxon>Ascomycota</taxon>
        <taxon>Pezizomycotina</taxon>
        <taxon>Dothideomycetes</taxon>
        <taxon>Pleosporomycetidae</taxon>
        <taxon>Pleosporales</taxon>
        <taxon>Corynesporascaceae</taxon>
        <taxon>Corynespora</taxon>
    </lineage>
</organism>
<dbReference type="EMBL" id="KZ678128">
    <property type="protein sequence ID" value="PSN75421.1"/>
    <property type="molecule type" value="Genomic_DNA"/>
</dbReference>